<feature type="binding site" evidence="10">
    <location>
        <position position="182"/>
    </location>
    <ligand>
        <name>Mg(2+)</name>
        <dbReference type="ChEBI" id="CHEBI:18420"/>
    </ligand>
</feature>
<keyword evidence="4 10" id="KW-0460">Magnesium</keyword>
<dbReference type="SUPFAM" id="SSF47895">
    <property type="entry name" value="Transducin (alpha subunit), insertion domain"/>
    <property type="match status" value="1"/>
</dbReference>
<evidence type="ECO:0000256" key="4">
    <source>
        <dbReference type="ARBA" id="ARBA00022842"/>
    </source>
</evidence>
<keyword evidence="1" id="KW-0519">Myristate</keyword>
<dbReference type="Gene3D" id="3.40.50.300">
    <property type="entry name" value="P-loop containing nucleotide triphosphate hydrolases"/>
    <property type="match status" value="1"/>
</dbReference>
<dbReference type="SMART" id="SM00275">
    <property type="entry name" value="G_alpha"/>
    <property type="match status" value="1"/>
</dbReference>
<evidence type="ECO:0000256" key="5">
    <source>
        <dbReference type="ARBA" id="ARBA00023134"/>
    </source>
</evidence>
<evidence type="ECO:0000256" key="2">
    <source>
        <dbReference type="ARBA" id="ARBA00022723"/>
    </source>
</evidence>
<dbReference type="InterPro" id="IPR011025">
    <property type="entry name" value="GproteinA_insert"/>
</dbReference>
<dbReference type="PANTHER" id="PTHR10218:SF302">
    <property type="entry name" value="GUANINE NUCLEOTIDE-BINDING PROTEIN ALPHA-5 SUBUNIT"/>
    <property type="match status" value="1"/>
</dbReference>
<accession>A0A0K0EQ09</accession>
<dbReference type="PANTHER" id="PTHR10218">
    <property type="entry name" value="GTP-BINDING PROTEIN ALPHA SUBUNIT"/>
    <property type="match status" value="1"/>
</dbReference>
<dbReference type="InterPro" id="IPR027417">
    <property type="entry name" value="P-loop_NTPase"/>
</dbReference>
<dbReference type="GO" id="GO:0005737">
    <property type="term" value="C:cytoplasm"/>
    <property type="evidence" value="ECO:0007669"/>
    <property type="project" value="TreeGrafter"/>
</dbReference>
<dbReference type="Proteomes" id="UP000035681">
    <property type="component" value="Unplaced"/>
</dbReference>
<feature type="binding site" evidence="9">
    <location>
        <begin position="201"/>
        <end position="205"/>
    </location>
    <ligand>
        <name>GTP</name>
        <dbReference type="ChEBI" id="CHEBI:37565"/>
    </ligand>
</feature>
<dbReference type="Pfam" id="PF00503">
    <property type="entry name" value="G-alpha"/>
    <property type="match status" value="1"/>
</dbReference>
<keyword evidence="11" id="KW-1185">Reference proteome</keyword>
<dbReference type="Gene3D" id="1.10.400.10">
    <property type="entry name" value="GI Alpha 1, domain 2-like"/>
    <property type="match status" value="1"/>
</dbReference>
<dbReference type="PRINTS" id="PR00318">
    <property type="entry name" value="GPROTEINA"/>
</dbReference>
<organism evidence="12">
    <name type="scientific">Strongyloides stercoralis</name>
    <name type="common">Threadworm</name>
    <dbReference type="NCBI Taxonomy" id="6248"/>
    <lineage>
        <taxon>Eukaryota</taxon>
        <taxon>Metazoa</taxon>
        <taxon>Ecdysozoa</taxon>
        <taxon>Nematoda</taxon>
        <taxon>Chromadorea</taxon>
        <taxon>Rhabditida</taxon>
        <taxon>Tylenchina</taxon>
        <taxon>Panagrolaimomorpha</taxon>
        <taxon>Strongyloidoidea</taxon>
        <taxon>Strongyloididae</taxon>
        <taxon>Strongyloides</taxon>
    </lineage>
</organism>
<keyword evidence="7" id="KW-0807">Transducer</keyword>
<dbReference type="FunFam" id="3.40.50.300:FF:002307">
    <property type="entry name" value="Guanine nucleotide-binding protein G(k) subunit alpha"/>
    <property type="match status" value="1"/>
</dbReference>
<dbReference type="STRING" id="6248.A0A0K0EQ09"/>
<dbReference type="GO" id="GO:0005834">
    <property type="term" value="C:heterotrimeric G-protein complex"/>
    <property type="evidence" value="ECO:0007669"/>
    <property type="project" value="TreeGrafter"/>
</dbReference>
<evidence type="ECO:0000313" key="12">
    <source>
        <dbReference type="WBParaSite" id="SSTP_0001153800.1"/>
    </source>
</evidence>
<evidence type="ECO:0000256" key="8">
    <source>
        <dbReference type="ARBA" id="ARBA00023288"/>
    </source>
</evidence>
<dbReference type="GO" id="GO:0005525">
    <property type="term" value="F:GTP binding"/>
    <property type="evidence" value="ECO:0007669"/>
    <property type="project" value="UniProtKB-KW"/>
</dbReference>
<dbReference type="PROSITE" id="PS51882">
    <property type="entry name" value="G_ALPHA"/>
    <property type="match status" value="1"/>
</dbReference>
<evidence type="ECO:0000256" key="7">
    <source>
        <dbReference type="ARBA" id="ARBA00023224"/>
    </source>
</evidence>
<dbReference type="GO" id="GO:0046872">
    <property type="term" value="F:metal ion binding"/>
    <property type="evidence" value="ECO:0007669"/>
    <property type="project" value="UniProtKB-KW"/>
</dbReference>
<proteinExistence type="predicted"/>
<protein>
    <submittedName>
        <fullName evidence="12">G-protein alpha subunit</fullName>
    </submittedName>
</protein>
<dbReference type="WBParaSite" id="SSTP_0001153800.1">
    <property type="protein sequence ID" value="SSTP_0001153800.1"/>
    <property type="gene ID" value="SSTP_0001153800"/>
</dbReference>
<dbReference type="SUPFAM" id="SSF52540">
    <property type="entry name" value="P-loop containing nucleoside triphosphate hydrolases"/>
    <property type="match status" value="1"/>
</dbReference>
<feature type="binding site" evidence="9">
    <location>
        <begin position="270"/>
        <end position="273"/>
    </location>
    <ligand>
        <name>GTP</name>
        <dbReference type="ChEBI" id="CHEBI:37565"/>
    </ligand>
</feature>
<keyword evidence="2 10" id="KW-0479">Metal-binding</keyword>
<evidence type="ECO:0000256" key="3">
    <source>
        <dbReference type="ARBA" id="ARBA00022741"/>
    </source>
</evidence>
<dbReference type="CDD" id="cd00066">
    <property type="entry name" value="G-alpha"/>
    <property type="match status" value="1"/>
</dbReference>
<dbReference type="GO" id="GO:0003924">
    <property type="term" value="F:GTPase activity"/>
    <property type="evidence" value="ECO:0007669"/>
    <property type="project" value="InterPro"/>
</dbReference>
<keyword evidence="6" id="KW-0564">Palmitate</keyword>
<dbReference type="AlphaFoldDB" id="A0A0K0EQ09"/>
<keyword evidence="5 9" id="KW-0342">GTP-binding</keyword>
<feature type="binding site" evidence="10">
    <location>
        <position position="50"/>
    </location>
    <ligand>
        <name>Mg(2+)</name>
        <dbReference type="ChEBI" id="CHEBI:18420"/>
    </ligand>
</feature>
<dbReference type="GO" id="GO:0001664">
    <property type="term" value="F:G protein-coupled receptor binding"/>
    <property type="evidence" value="ECO:0007669"/>
    <property type="project" value="TreeGrafter"/>
</dbReference>
<dbReference type="GO" id="GO:0007188">
    <property type="term" value="P:adenylate cyclase-modulating G protein-coupled receptor signaling pathway"/>
    <property type="evidence" value="ECO:0007669"/>
    <property type="project" value="TreeGrafter"/>
</dbReference>
<feature type="binding site" evidence="9">
    <location>
        <position position="326"/>
    </location>
    <ligand>
        <name>GTP</name>
        <dbReference type="ChEBI" id="CHEBI:37565"/>
    </ligand>
</feature>
<evidence type="ECO:0000256" key="9">
    <source>
        <dbReference type="PIRSR" id="PIRSR601019-1"/>
    </source>
</evidence>
<dbReference type="WBParaSite" id="TCONS_00000493.p1">
    <property type="protein sequence ID" value="TCONS_00000493.p1"/>
    <property type="gene ID" value="XLOC_000499"/>
</dbReference>
<evidence type="ECO:0000256" key="1">
    <source>
        <dbReference type="ARBA" id="ARBA00022707"/>
    </source>
</evidence>
<evidence type="ECO:0000256" key="10">
    <source>
        <dbReference type="PIRSR" id="PIRSR601019-2"/>
    </source>
</evidence>
<reference evidence="12" key="1">
    <citation type="submission" date="2015-08" db="UniProtKB">
        <authorList>
            <consortium name="WormBaseParasite"/>
        </authorList>
    </citation>
    <scope>IDENTIFICATION</scope>
</reference>
<dbReference type="GO" id="GO:0031683">
    <property type="term" value="F:G-protein beta/gamma-subunit complex binding"/>
    <property type="evidence" value="ECO:0007669"/>
    <property type="project" value="InterPro"/>
</dbReference>
<evidence type="ECO:0000313" key="11">
    <source>
        <dbReference type="Proteomes" id="UP000035681"/>
    </source>
</evidence>
<keyword evidence="8" id="KW-0449">Lipoprotein</keyword>
<sequence>MGASFCKGDKVEDEKIAVHKAIEADIRVEKQKERKRLKVLLLGSADCGKSTIAKQMRIIHSNGFNDTEALNYSFMLKQNIITSLHYFALEIYNQNINVDDNEIELLNRFVHKHILINDEDDEDQIKIINQFMSYKCFKEINETNKTFYYPDNTEYLFKNISRILKPGFLPTSQDIIQVRAATTGVHELRFEFKNFTIRLIDVGGQKTERRKWIHSFEGVAAILFVVSLAGFDQTLEEDPTINRLNDSIELFYTILSNEFLLKSNIILFMNKKDIFENKLSKVKFSDFYPDYTGNNTFDECSKFVEQLFLKNIPPKGRQVYSHFTNATDTENINLMFAAACDIILQNNLSQAGMQ</sequence>
<dbReference type="InterPro" id="IPR001019">
    <property type="entry name" value="Gprotein_alpha_su"/>
</dbReference>
<evidence type="ECO:0000256" key="6">
    <source>
        <dbReference type="ARBA" id="ARBA00023139"/>
    </source>
</evidence>
<keyword evidence="3 9" id="KW-0547">Nucleotide-binding</keyword>
<name>A0A0K0EQ09_STRER</name>